<protein>
    <recommendedName>
        <fullName evidence="11">DNA ligase</fullName>
        <ecNumber evidence="11">6.5.1.2</ecNumber>
    </recommendedName>
    <alternativeName>
        <fullName evidence="11">Polydeoxyribonucleotide synthase [NAD(+)]</fullName>
    </alternativeName>
</protein>
<feature type="domain" description="BRCT" evidence="12">
    <location>
        <begin position="599"/>
        <end position="678"/>
    </location>
</feature>
<dbReference type="HAMAP" id="MF_01588">
    <property type="entry name" value="DNA_ligase_A"/>
    <property type="match status" value="1"/>
</dbReference>
<evidence type="ECO:0000256" key="9">
    <source>
        <dbReference type="ARBA" id="ARBA00023204"/>
    </source>
</evidence>
<evidence type="ECO:0000256" key="7">
    <source>
        <dbReference type="ARBA" id="ARBA00022842"/>
    </source>
</evidence>
<comment type="caution">
    <text evidence="13">The sequence shown here is derived from an EMBL/GenBank/DDBJ whole genome shotgun (WGS) entry which is preliminary data.</text>
</comment>
<dbReference type="Pfam" id="PF00533">
    <property type="entry name" value="BRCT"/>
    <property type="match status" value="1"/>
</dbReference>
<dbReference type="Pfam" id="PF12826">
    <property type="entry name" value="HHH_2"/>
    <property type="match status" value="1"/>
</dbReference>
<evidence type="ECO:0000259" key="12">
    <source>
        <dbReference type="PROSITE" id="PS50172"/>
    </source>
</evidence>
<keyword evidence="5 11" id="KW-0227">DNA damage</keyword>
<dbReference type="EMBL" id="JAXBLV010000216">
    <property type="protein sequence ID" value="MDY3562544.1"/>
    <property type="molecule type" value="Genomic_DNA"/>
</dbReference>
<evidence type="ECO:0000313" key="13">
    <source>
        <dbReference type="EMBL" id="MDY3562544.1"/>
    </source>
</evidence>
<comment type="function">
    <text evidence="1 11">DNA ligase that catalyzes the formation of phosphodiester linkages between 5'-phosphoryl and 3'-hydroxyl groups in double-stranded DNA using NAD as a coenzyme and as the energy source for the reaction. It is essential for DNA replication and repair of damaged DNA.</text>
</comment>
<feature type="binding site" evidence="11">
    <location>
        <position position="433"/>
    </location>
    <ligand>
        <name>Zn(2+)</name>
        <dbReference type="ChEBI" id="CHEBI:29105"/>
    </ligand>
</feature>
<comment type="catalytic activity">
    <reaction evidence="10 11">
        <text>NAD(+) + (deoxyribonucleotide)n-3'-hydroxyl + 5'-phospho-(deoxyribonucleotide)m = (deoxyribonucleotide)n+m + AMP + beta-nicotinamide D-nucleotide.</text>
        <dbReference type="EC" id="6.5.1.2"/>
    </reaction>
</comment>
<sequence>MATAAPTPPAERAAELRKQLDHHNYLYYVEAAPVISDREFDTLLKELADIERANPGLVTPDSPTQRVGGQPIPGFKQVTHKTPMLSIDNSYDEGDLRKFDADVRKAVGPGAAVEYVTELKIDGVSMSITYENGVLAFAATRGSGTVGDDVTHNVKTIAAIPLKLKTSNPPAIFEVRGEVYMTRGELSRINAEQAKGNQEPYKNARNLTAGTLKLKDPRECATRKLAFFAYGSGDIGGLAITTQAAMLAKLKEFGFPVNPHERVCGSIDEVIAYCREWEPKRKELAYDTDGIVVKVNDWAQRERIGYTAKVPKWAKAYKFEAEQATTKLGKVVFHLGKFGELTPVATFDPPVQLAGTTVTHASMHNASWVAERDVRIGDTVVVEKKGEIIPQVVDVMKADRTGAEQVITWPDKCPKCGGPVEREESASSYNFICANTGVCPAQLAKRLEGFAKKTRMEIDGLGREVAVQLVDTELVKSVADLYRLTKAQLLALEGFKDKKAQNLLDGIAASKGRGLARLLPGLTIYMVGEAMSDLLVEEFPDIDLIIAASPEDLARIKGFGPKRAQFVRAFFDSDMGKKLVAELKELGIKMTHDKKAAPTGGLPLAGKTVVVTGTLVNYDRISIEQAIKDAGGKSSGSVSKKTDFVLVGDKPGSKADKAKELGVKIINEAEFRQMIGEG</sequence>
<dbReference type="SUPFAM" id="SSF50249">
    <property type="entry name" value="Nucleic acid-binding proteins"/>
    <property type="match status" value="1"/>
</dbReference>
<dbReference type="SMART" id="SM00278">
    <property type="entry name" value="HhH1"/>
    <property type="match status" value="3"/>
</dbReference>
<keyword evidence="14" id="KW-1185">Reference proteome</keyword>
<evidence type="ECO:0000256" key="11">
    <source>
        <dbReference type="HAMAP-Rule" id="MF_01588"/>
    </source>
</evidence>
<dbReference type="Gene3D" id="3.30.470.30">
    <property type="entry name" value="DNA ligase/mRNA capping enzyme"/>
    <property type="match status" value="1"/>
</dbReference>
<dbReference type="SUPFAM" id="SSF52113">
    <property type="entry name" value="BRCT domain"/>
    <property type="match status" value="1"/>
</dbReference>
<keyword evidence="2 11" id="KW-0436">Ligase</keyword>
<feature type="binding site" evidence="11">
    <location>
        <position position="141"/>
    </location>
    <ligand>
        <name>NAD(+)</name>
        <dbReference type="ChEBI" id="CHEBI:57540"/>
    </ligand>
</feature>
<keyword evidence="8 11" id="KW-0520">NAD</keyword>
<dbReference type="EC" id="6.5.1.2" evidence="11"/>
<feature type="active site" description="N6-AMP-lysine intermediate" evidence="11">
    <location>
        <position position="120"/>
    </location>
</feature>
<dbReference type="RefSeq" id="WP_320688859.1">
    <property type="nucleotide sequence ID" value="NZ_JAXBLV010000216.1"/>
</dbReference>
<dbReference type="InterPro" id="IPR012340">
    <property type="entry name" value="NA-bd_OB-fold"/>
</dbReference>
<dbReference type="NCBIfam" id="NF005932">
    <property type="entry name" value="PRK07956.1"/>
    <property type="match status" value="1"/>
</dbReference>
<evidence type="ECO:0000256" key="3">
    <source>
        <dbReference type="ARBA" id="ARBA00022705"/>
    </source>
</evidence>
<evidence type="ECO:0000256" key="1">
    <source>
        <dbReference type="ARBA" id="ARBA00004067"/>
    </source>
</evidence>
<dbReference type="InterPro" id="IPR036420">
    <property type="entry name" value="BRCT_dom_sf"/>
</dbReference>
<dbReference type="SMART" id="SM00532">
    <property type="entry name" value="LIGANc"/>
    <property type="match status" value="1"/>
</dbReference>
<feature type="binding site" evidence="11">
    <location>
        <position position="178"/>
    </location>
    <ligand>
        <name>NAD(+)</name>
        <dbReference type="ChEBI" id="CHEBI:57540"/>
    </ligand>
</feature>
<dbReference type="CDD" id="cd17748">
    <property type="entry name" value="BRCT_DNA_ligase_like"/>
    <property type="match status" value="1"/>
</dbReference>
<dbReference type="PANTHER" id="PTHR23389:SF9">
    <property type="entry name" value="DNA LIGASE"/>
    <property type="match status" value="1"/>
</dbReference>
<dbReference type="Gene3D" id="3.40.50.10190">
    <property type="entry name" value="BRCT domain"/>
    <property type="match status" value="1"/>
</dbReference>
<dbReference type="InterPro" id="IPR001357">
    <property type="entry name" value="BRCT_dom"/>
</dbReference>
<organism evidence="13 14">
    <name type="scientific">Gemmata algarum</name>
    <dbReference type="NCBI Taxonomy" id="2975278"/>
    <lineage>
        <taxon>Bacteria</taxon>
        <taxon>Pseudomonadati</taxon>
        <taxon>Planctomycetota</taxon>
        <taxon>Planctomycetia</taxon>
        <taxon>Gemmatales</taxon>
        <taxon>Gemmataceae</taxon>
        <taxon>Gemmata</taxon>
    </lineage>
</organism>
<evidence type="ECO:0000256" key="4">
    <source>
        <dbReference type="ARBA" id="ARBA00022723"/>
    </source>
</evidence>
<dbReference type="Gene3D" id="1.10.287.610">
    <property type="entry name" value="Helix hairpin bin"/>
    <property type="match status" value="1"/>
</dbReference>
<dbReference type="Gene3D" id="2.40.50.140">
    <property type="entry name" value="Nucleic acid-binding proteins"/>
    <property type="match status" value="1"/>
</dbReference>
<dbReference type="InterPro" id="IPR013839">
    <property type="entry name" value="DNAligase_adenylation"/>
</dbReference>
<dbReference type="Pfam" id="PF01653">
    <property type="entry name" value="DNA_ligase_aden"/>
    <property type="match status" value="1"/>
</dbReference>
<evidence type="ECO:0000256" key="5">
    <source>
        <dbReference type="ARBA" id="ARBA00022763"/>
    </source>
</evidence>
<dbReference type="Pfam" id="PF03120">
    <property type="entry name" value="OB_DNA_ligase"/>
    <property type="match status" value="1"/>
</dbReference>
<dbReference type="InterPro" id="IPR004150">
    <property type="entry name" value="NAD_DNA_ligase_OB"/>
</dbReference>
<feature type="binding site" evidence="11">
    <location>
        <begin position="37"/>
        <end position="41"/>
    </location>
    <ligand>
        <name>NAD(+)</name>
        <dbReference type="ChEBI" id="CHEBI:57540"/>
    </ligand>
</feature>
<evidence type="ECO:0000256" key="10">
    <source>
        <dbReference type="ARBA" id="ARBA00034005"/>
    </source>
</evidence>
<keyword evidence="7 11" id="KW-0460">Magnesium</keyword>
<feature type="binding site" evidence="11">
    <location>
        <position position="118"/>
    </location>
    <ligand>
        <name>NAD(+)</name>
        <dbReference type="ChEBI" id="CHEBI:57540"/>
    </ligand>
</feature>
<dbReference type="InterPro" id="IPR003583">
    <property type="entry name" value="Hlx-hairpin-Hlx_DNA-bd_motif"/>
</dbReference>
<comment type="similarity">
    <text evidence="11">Belongs to the NAD-dependent DNA ligase family. LigA subfamily.</text>
</comment>
<feature type="binding site" evidence="11">
    <location>
        <begin position="86"/>
        <end position="87"/>
    </location>
    <ligand>
        <name>NAD(+)</name>
        <dbReference type="ChEBI" id="CHEBI:57540"/>
    </ligand>
</feature>
<comment type="cofactor">
    <cofactor evidence="11">
        <name>Mg(2+)</name>
        <dbReference type="ChEBI" id="CHEBI:18420"/>
    </cofactor>
    <cofactor evidence="11">
        <name>Mn(2+)</name>
        <dbReference type="ChEBI" id="CHEBI:29035"/>
    </cofactor>
</comment>
<keyword evidence="9 11" id="KW-0234">DNA repair</keyword>
<dbReference type="CDD" id="cd00114">
    <property type="entry name" value="LIGANc"/>
    <property type="match status" value="1"/>
</dbReference>
<dbReference type="InterPro" id="IPR041663">
    <property type="entry name" value="DisA/LigA_HHH"/>
</dbReference>
<dbReference type="InterPro" id="IPR001679">
    <property type="entry name" value="DNA_ligase"/>
</dbReference>
<keyword evidence="6 11" id="KW-0862">Zinc</keyword>
<keyword evidence="11" id="KW-0464">Manganese</keyword>
<feature type="binding site" evidence="11">
    <location>
        <position position="416"/>
    </location>
    <ligand>
        <name>Zn(2+)</name>
        <dbReference type="ChEBI" id="CHEBI:29105"/>
    </ligand>
</feature>
<accession>A0ABU5F9N3</accession>
<evidence type="ECO:0000256" key="8">
    <source>
        <dbReference type="ARBA" id="ARBA00023027"/>
    </source>
</evidence>
<dbReference type="PANTHER" id="PTHR23389">
    <property type="entry name" value="CHROMOSOME TRANSMISSION FIDELITY FACTOR 18"/>
    <property type="match status" value="1"/>
</dbReference>
<keyword evidence="4 11" id="KW-0479">Metal-binding</keyword>
<feature type="binding site" evidence="11">
    <location>
        <position position="318"/>
    </location>
    <ligand>
        <name>NAD(+)</name>
        <dbReference type="ChEBI" id="CHEBI:57540"/>
    </ligand>
</feature>
<reference evidence="14" key="1">
    <citation type="journal article" date="2023" name="Mar. Drugs">
        <title>Gemmata algarum, a Novel Planctomycete Isolated from an Algal Mat, Displays Antimicrobial Activity.</title>
        <authorList>
            <person name="Kumar G."/>
            <person name="Kallscheuer N."/>
            <person name="Kashif M."/>
            <person name="Ahamad S."/>
            <person name="Jagadeeshwari U."/>
            <person name="Pannikurungottu S."/>
            <person name="Haufschild T."/>
            <person name="Kabuu M."/>
            <person name="Sasikala C."/>
            <person name="Jogler C."/>
            <person name="Ramana C."/>
        </authorList>
    </citation>
    <scope>NUCLEOTIDE SEQUENCE [LARGE SCALE GENOMIC DNA]</scope>
    <source>
        <strain evidence="14">JC673</strain>
    </source>
</reference>
<feature type="binding site" evidence="11">
    <location>
        <position position="294"/>
    </location>
    <ligand>
        <name>NAD(+)</name>
        <dbReference type="ChEBI" id="CHEBI:57540"/>
    </ligand>
</feature>
<dbReference type="Gene3D" id="1.10.150.20">
    <property type="entry name" value="5' to 3' exonuclease, C-terminal subdomain"/>
    <property type="match status" value="2"/>
</dbReference>
<dbReference type="PIRSF" id="PIRSF001604">
    <property type="entry name" value="LigA"/>
    <property type="match status" value="1"/>
</dbReference>
<dbReference type="SUPFAM" id="SSF56091">
    <property type="entry name" value="DNA ligase/mRNA capping enzyme, catalytic domain"/>
    <property type="match status" value="1"/>
</dbReference>
<proteinExistence type="inferred from homology"/>
<dbReference type="GO" id="GO:0003911">
    <property type="term" value="F:DNA ligase (NAD+) activity"/>
    <property type="evidence" value="ECO:0007669"/>
    <property type="project" value="UniProtKB-EC"/>
</dbReference>
<feature type="binding site" evidence="11">
    <location>
        <position position="439"/>
    </location>
    <ligand>
        <name>Zn(2+)</name>
        <dbReference type="ChEBI" id="CHEBI:29105"/>
    </ligand>
</feature>
<evidence type="ECO:0000256" key="2">
    <source>
        <dbReference type="ARBA" id="ARBA00022598"/>
    </source>
</evidence>
<name>A0ABU5F9N3_9BACT</name>
<dbReference type="Proteomes" id="UP001272242">
    <property type="component" value="Unassembled WGS sequence"/>
</dbReference>
<dbReference type="InterPro" id="IPR013840">
    <property type="entry name" value="DNAligase_N"/>
</dbReference>
<dbReference type="InterPro" id="IPR010994">
    <property type="entry name" value="RuvA_2-like"/>
</dbReference>
<dbReference type="Pfam" id="PF14520">
    <property type="entry name" value="HHH_5"/>
    <property type="match status" value="1"/>
</dbReference>
<keyword evidence="3 11" id="KW-0235">DNA replication</keyword>
<evidence type="ECO:0000256" key="6">
    <source>
        <dbReference type="ARBA" id="ARBA00022833"/>
    </source>
</evidence>
<dbReference type="PROSITE" id="PS50172">
    <property type="entry name" value="BRCT"/>
    <property type="match status" value="1"/>
</dbReference>
<dbReference type="NCBIfam" id="TIGR00575">
    <property type="entry name" value="dnlj"/>
    <property type="match status" value="1"/>
</dbReference>
<feature type="binding site" evidence="11">
    <location>
        <position position="413"/>
    </location>
    <ligand>
        <name>Zn(2+)</name>
        <dbReference type="ChEBI" id="CHEBI:29105"/>
    </ligand>
</feature>
<evidence type="ECO:0000313" key="14">
    <source>
        <dbReference type="Proteomes" id="UP001272242"/>
    </source>
</evidence>
<dbReference type="SUPFAM" id="SSF47781">
    <property type="entry name" value="RuvA domain 2-like"/>
    <property type="match status" value="1"/>
</dbReference>
<gene>
    <name evidence="11 13" type="primary">ligA</name>
    <name evidence="13" type="ORF">R5W23_004010</name>
</gene>
<dbReference type="SMART" id="SM00292">
    <property type="entry name" value="BRCT"/>
    <property type="match status" value="1"/>
</dbReference>